<dbReference type="AlphaFoldDB" id="A0A915JBJ4"/>
<reference evidence="2" key="1">
    <citation type="submission" date="2022-11" db="UniProtKB">
        <authorList>
            <consortium name="WormBaseParasite"/>
        </authorList>
    </citation>
    <scope>IDENTIFICATION</scope>
</reference>
<evidence type="ECO:0000313" key="2">
    <source>
        <dbReference type="WBParaSite" id="nRc.2.0.1.t23868-RA"/>
    </source>
</evidence>
<accession>A0A915JBJ4</accession>
<proteinExistence type="predicted"/>
<dbReference type="Proteomes" id="UP000887565">
    <property type="component" value="Unplaced"/>
</dbReference>
<keyword evidence="1" id="KW-1185">Reference proteome</keyword>
<name>A0A915JBJ4_ROMCU</name>
<dbReference type="WBParaSite" id="nRc.2.0.1.t23868-RA">
    <property type="protein sequence ID" value="nRc.2.0.1.t23868-RA"/>
    <property type="gene ID" value="nRc.2.0.1.g23868"/>
</dbReference>
<evidence type="ECO:0000313" key="1">
    <source>
        <dbReference type="Proteomes" id="UP000887565"/>
    </source>
</evidence>
<protein>
    <submittedName>
        <fullName evidence="2">Uncharacterized protein</fullName>
    </submittedName>
</protein>
<sequence>MEAARENRRRKCEGDDDYDLYERLLLLTSMEDQQISSSRFNFSIISLFALLNAVLELDLSSKASPSFGHRKSRSLDLLTIV</sequence>
<organism evidence="1 2">
    <name type="scientific">Romanomermis culicivorax</name>
    <name type="common">Nematode worm</name>
    <dbReference type="NCBI Taxonomy" id="13658"/>
    <lineage>
        <taxon>Eukaryota</taxon>
        <taxon>Metazoa</taxon>
        <taxon>Ecdysozoa</taxon>
        <taxon>Nematoda</taxon>
        <taxon>Enoplea</taxon>
        <taxon>Dorylaimia</taxon>
        <taxon>Mermithida</taxon>
        <taxon>Mermithoidea</taxon>
        <taxon>Mermithidae</taxon>
        <taxon>Romanomermis</taxon>
    </lineage>
</organism>